<dbReference type="InterPro" id="IPR051602">
    <property type="entry name" value="ACC_Biotin_Carboxylase"/>
</dbReference>
<evidence type="ECO:0000256" key="7">
    <source>
        <dbReference type="PROSITE-ProRule" id="PRU00409"/>
    </source>
</evidence>
<dbReference type="InterPro" id="IPR016185">
    <property type="entry name" value="PreATP-grasp_dom_sf"/>
</dbReference>
<dbReference type="Proteomes" id="UP001602119">
    <property type="component" value="Unassembled WGS sequence"/>
</dbReference>
<comment type="catalytic activity">
    <reaction evidence="6">
        <text>N(6)-biotinyl-L-lysyl-[protein] + hydrogencarbonate + ATP = N(6)-carboxybiotinyl-L-lysyl-[protein] + ADP + phosphate + H(+)</text>
        <dbReference type="Rhea" id="RHEA:13501"/>
        <dbReference type="Rhea" id="RHEA-COMP:10505"/>
        <dbReference type="Rhea" id="RHEA-COMP:10506"/>
        <dbReference type="ChEBI" id="CHEBI:15378"/>
        <dbReference type="ChEBI" id="CHEBI:17544"/>
        <dbReference type="ChEBI" id="CHEBI:30616"/>
        <dbReference type="ChEBI" id="CHEBI:43474"/>
        <dbReference type="ChEBI" id="CHEBI:83144"/>
        <dbReference type="ChEBI" id="CHEBI:83145"/>
        <dbReference type="ChEBI" id="CHEBI:456216"/>
        <dbReference type="EC" id="6.3.4.14"/>
    </reaction>
</comment>
<dbReference type="PROSITE" id="PS50975">
    <property type="entry name" value="ATP_GRASP"/>
    <property type="match status" value="1"/>
</dbReference>
<keyword evidence="11" id="KW-1185">Reference proteome</keyword>
<dbReference type="PANTHER" id="PTHR48095">
    <property type="entry name" value="PYRUVATE CARBOXYLASE SUBUNIT A"/>
    <property type="match status" value="1"/>
</dbReference>
<dbReference type="Pfam" id="PF02786">
    <property type="entry name" value="CPSase_L_D2"/>
    <property type="match status" value="1"/>
</dbReference>
<dbReference type="Pfam" id="PF00289">
    <property type="entry name" value="Biotin_carb_N"/>
    <property type="match status" value="1"/>
</dbReference>
<dbReference type="SUPFAM" id="SSF51246">
    <property type="entry name" value="Rudiment single hybrid motif"/>
    <property type="match status" value="1"/>
</dbReference>
<dbReference type="InterPro" id="IPR005481">
    <property type="entry name" value="BC-like_N"/>
</dbReference>
<dbReference type="InterPro" id="IPR005479">
    <property type="entry name" value="CPAse_ATP-bd"/>
</dbReference>
<sequence length="452" mass="48288">MFDTVLIANRGEIAVRIARTCREMGVRTVAVHSTADRDSAVSRIADASVQIGPPAPRRSYLNAAALMEAALAAGADAVHPGYGFLSEDAEFARICEENGLVFIGPSPEVMERLGDKAAARAAMSAAGLPVLPGSLTPVGEDEAAGLACEIGYPVIVKAVAGGGGRGMTVIPDRDAFAAAYRRTRAEARMLFGDDRVCVERYLPAAHHVEVQVLCDGHGNAVHLGERDCSAQRRRQKLVEETPSPAVSPESAARMAAAALDGARAVGYRGLGTFEFLVDDESGDFYFIETNCRIQVEHPVTEMVTGVDLVREQLAVAAGLPLSLRQEDVARQGVAVECRVNTEDPDRGFAPTPGLVAEFVPPGGPFIRVDTHAYPGMRTPPDYDPLLAKVIAWGRDRDQALDRMDRALAELRVSGPGLRTNVGFLREVLANPVFRKGTHTTGLVDRMLASRNG</sequence>
<dbReference type="SUPFAM" id="SSF56059">
    <property type="entry name" value="Glutathione synthetase ATP-binding domain-like"/>
    <property type="match status" value="1"/>
</dbReference>
<dbReference type="PANTHER" id="PTHR48095:SF2">
    <property type="entry name" value="BIOTIN CARBOXYLASE, CHLOROPLASTIC"/>
    <property type="match status" value="1"/>
</dbReference>
<feature type="domain" description="Biotin carboxylation" evidence="9">
    <location>
        <begin position="1"/>
        <end position="448"/>
    </location>
</feature>
<reference evidence="10 11" key="1">
    <citation type="submission" date="2024-10" db="EMBL/GenBank/DDBJ databases">
        <title>The Natural Products Discovery Center: Release of the First 8490 Sequenced Strains for Exploring Actinobacteria Biosynthetic Diversity.</title>
        <authorList>
            <person name="Kalkreuter E."/>
            <person name="Kautsar S.A."/>
            <person name="Yang D."/>
            <person name="Bader C.D."/>
            <person name="Teijaro C.N."/>
            <person name="Fluegel L."/>
            <person name="Davis C.M."/>
            <person name="Simpson J.R."/>
            <person name="Lauterbach L."/>
            <person name="Steele A.D."/>
            <person name="Gui C."/>
            <person name="Meng S."/>
            <person name="Li G."/>
            <person name="Viehrig K."/>
            <person name="Ye F."/>
            <person name="Su P."/>
            <person name="Kiefer A.F."/>
            <person name="Nichols A."/>
            <person name="Cepeda A.J."/>
            <person name="Yan W."/>
            <person name="Fan B."/>
            <person name="Jiang Y."/>
            <person name="Adhikari A."/>
            <person name="Zheng C.-J."/>
            <person name="Schuster L."/>
            <person name="Cowan T.M."/>
            <person name="Smanski M.J."/>
            <person name="Chevrette M.G."/>
            <person name="De Carvalho L.P.S."/>
            <person name="Shen B."/>
        </authorList>
    </citation>
    <scope>NUCLEOTIDE SEQUENCE [LARGE SCALE GENOMIC DNA]</scope>
    <source>
        <strain evidence="10 11">NPDC001281</strain>
    </source>
</reference>
<dbReference type="InterPro" id="IPR011054">
    <property type="entry name" value="Rudment_hybrid_motif"/>
</dbReference>
<evidence type="ECO:0000256" key="1">
    <source>
        <dbReference type="ARBA" id="ARBA00003761"/>
    </source>
</evidence>
<evidence type="ECO:0000256" key="4">
    <source>
        <dbReference type="ARBA" id="ARBA00022741"/>
    </source>
</evidence>
<evidence type="ECO:0000256" key="5">
    <source>
        <dbReference type="ARBA" id="ARBA00022840"/>
    </source>
</evidence>
<keyword evidence="5 7" id="KW-0067">ATP-binding</keyword>
<dbReference type="PROSITE" id="PS50979">
    <property type="entry name" value="BC"/>
    <property type="match status" value="1"/>
</dbReference>
<dbReference type="Pfam" id="PF02785">
    <property type="entry name" value="Biotin_carb_C"/>
    <property type="match status" value="1"/>
</dbReference>
<organism evidence="10 11">
    <name type="scientific">Microtetraspora fusca</name>
    <dbReference type="NCBI Taxonomy" id="1997"/>
    <lineage>
        <taxon>Bacteria</taxon>
        <taxon>Bacillati</taxon>
        <taxon>Actinomycetota</taxon>
        <taxon>Actinomycetes</taxon>
        <taxon>Streptosporangiales</taxon>
        <taxon>Streptosporangiaceae</taxon>
        <taxon>Microtetraspora</taxon>
    </lineage>
</organism>
<evidence type="ECO:0000259" key="9">
    <source>
        <dbReference type="PROSITE" id="PS50979"/>
    </source>
</evidence>
<evidence type="ECO:0000313" key="10">
    <source>
        <dbReference type="EMBL" id="MFF4775728.1"/>
    </source>
</evidence>
<dbReference type="Gene3D" id="3.30.470.20">
    <property type="entry name" value="ATP-grasp fold, B domain"/>
    <property type="match status" value="1"/>
</dbReference>
<dbReference type="SUPFAM" id="SSF52440">
    <property type="entry name" value="PreATP-grasp domain"/>
    <property type="match status" value="1"/>
</dbReference>
<evidence type="ECO:0000313" key="11">
    <source>
        <dbReference type="Proteomes" id="UP001602119"/>
    </source>
</evidence>
<dbReference type="EC" id="6.3.4.14" evidence="2"/>
<dbReference type="EMBL" id="JBIAXI010000014">
    <property type="protein sequence ID" value="MFF4775728.1"/>
    <property type="molecule type" value="Genomic_DNA"/>
</dbReference>
<evidence type="ECO:0000256" key="6">
    <source>
        <dbReference type="ARBA" id="ARBA00048600"/>
    </source>
</evidence>
<dbReference type="InterPro" id="IPR011761">
    <property type="entry name" value="ATP-grasp"/>
</dbReference>
<keyword evidence="3" id="KW-0436">Ligase</keyword>
<dbReference type="SMART" id="SM00878">
    <property type="entry name" value="Biotin_carb_C"/>
    <property type="match status" value="1"/>
</dbReference>
<dbReference type="InterPro" id="IPR011764">
    <property type="entry name" value="Biotin_carboxylation_dom"/>
</dbReference>
<accession>A0ABW6V8R7</accession>
<feature type="domain" description="ATP-grasp" evidence="8">
    <location>
        <begin position="120"/>
        <end position="317"/>
    </location>
</feature>
<evidence type="ECO:0000256" key="2">
    <source>
        <dbReference type="ARBA" id="ARBA00013263"/>
    </source>
</evidence>
<dbReference type="RefSeq" id="WP_387343947.1">
    <property type="nucleotide sequence ID" value="NZ_JBIAXI010000014.1"/>
</dbReference>
<gene>
    <name evidence="10" type="ORF">ACFY05_23010</name>
</gene>
<evidence type="ECO:0000259" key="8">
    <source>
        <dbReference type="PROSITE" id="PS50975"/>
    </source>
</evidence>
<name>A0ABW6V8R7_MICFU</name>
<proteinExistence type="predicted"/>
<keyword evidence="4 7" id="KW-0547">Nucleotide-binding</keyword>
<comment type="function">
    <text evidence="1">This protein is a component of the acetyl coenzyme A carboxylase complex; first, biotin carboxylase catalyzes the carboxylation of the carrier protein and then the transcarboxylase transfers the carboxyl group to form malonyl-CoA.</text>
</comment>
<protein>
    <recommendedName>
        <fullName evidence="2">biotin carboxylase</fullName>
        <ecNumber evidence="2">6.3.4.14</ecNumber>
    </recommendedName>
</protein>
<comment type="caution">
    <text evidence="10">The sequence shown here is derived from an EMBL/GenBank/DDBJ whole genome shotgun (WGS) entry which is preliminary data.</text>
</comment>
<dbReference type="InterPro" id="IPR005482">
    <property type="entry name" value="Biotin_COase_C"/>
</dbReference>
<evidence type="ECO:0000256" key="3">
    <source>
        <dbReference type="ARBA" id="ARBA00022598"/>
    </source>
</evidence>